<feature type="transmembrane region" description="Helical" evidence="1">
    <location>
        <begin position="198"/>
        <end position="217"/>
    </location>
</feature>
<organism evidence="2 3">
    <name type="scientific">Bonamia ostreae</name>
    <dbReference type="NCBI Taxonomy" id="126728"/>
    <lineage>
        <taxon>Eukaryota</taxon>
        <taxon>Sar</taxon>
        <taxon>Rhizaria</taxon>
        <taxon>Endomyxa</taxon>
        <taxon>Ascetosporea</taxon>
        <taxon>Haplosporida</taxon>
        <taxon>Bonamia</taxon>
    </lineage>
</organism>
<feature type="transmembrane region" description="Helical" evidence="1">
    <location>
        <begin position="105"/>
        <end position="125"/>
    </location>
</feature>
<feature type="transmembrane region" description="Helical" evidence="1">
    <location>
        <begin position="163"/>
        <end position="186"/>
    </location>
</feature>
<dbReference type="EMBL" id="JBDODL010001070">
    <property type="protein sequence ID" value="MES1921084.1"/>
    <property type="molecule type" value="Genomic_DNA"/>
</dbReference>
<evidence type="ECO:0008006" key="4">
    <source>
        <dbReference type="Google" id="ProtNLM"/>
    </source>
</evidence>
<keyword evidence="3" id="KW-1185">Reference proteome</keyword>
<evidence type="ECO:0000313" key="3">
    <source>
        <dbReference type="Proteomes" id="UP001439008"/>
    </source>
</evidence>
<feature type="transmembrane region" description="Helical" evidence="1">
    <location>
        <begin position="254"/>
        <end position="276"/>
    </location>
</feature>
<feature type="transmembrane region" description="Helical" evidence="1">
    <location>
        <begin position="223"/>
        <end position="242"/>
    </location>
</feature>
<feature type="transmembrane region" description="Helical" evidence="1">
    <location>
        <begin position="63"/>
        <end position="84"/>
    </location>
</feature>
<feature type="transmembrane region" description="Helical" evidence="1">
    <location>
        <begin position="28"/>
        <end position="48"/>
    </location>
</feature>
<protein>
    <recommendedName>
        <fullName evidence="4">Acyltransferase 3 domain-containing protein</fullName>
    </recommendedName>
</protein>
<dbReference type="Proteomes" id="UP001439008">
    <property type="component" value="Unassembled WGS sequence"/>
</dbReference>
<gene>
    <name evidence="2" type="ORF">MHBO_002672</name>
</gene>
<proteinExistence type="predicted"/>
<feature type="transmembrane region" description="Helical" evidence="1">
    <location>
        <begin position="312"/>
        <end position="330"/>
    </location>
</feature>
<comment type="caution">
    <text evidence="2">The sequence shown here is derived from an EMBL/GenBank/DDBJ whole genome shotgun (WGS) entry which is preliminary data.</text>
</comment>
<keyword evidence="1" id="KW-0812">Transmembrane</keyword>
<name>A0ABV2ANK2_9EUKA</name>
<evidence type="ECO:0000313" key="2">
    <source>
        <dbReference type="EMBL" id="MES1921084.1"/>
    </source>
</evidence>
<keyword evidence="1" id="KW-1133">Transmembrane helix</keyword>
<evidence type="ECO:0000256" key="1">
    <source>
        <dbReference type="SAM" id="Phobius"/>
    </source>
</evidence>
<reference evidence="2 3" key="1">
    <citation type="journal article" date="2024" name="BMC Biol.">
        <title>Comparative genomics of Ascetosporea gives new insight into the evolutionary basis for animal parasitism in Rhizaria.</title>
        <authorList>
            <person name="Hiltunen Thoren M."/>
            <person name="Onut-Brannstrom I."/>
            <person name="Alfjorden A."/>
            <person name="Peckova H."/>
            <person name="Swords F."/>
            <person name="Hooper C."/>
            <person name="Holzer A.S."/>
            <person name="Bass D."/>
            <person name="Burki F."/>
        </authorList>
    </citation>
    <scope>NUCLEOTIDE SEQUENCE [LARGE SCALE GENOMIC DNA]</scope>
    <source>
        <strain evidence="2">20-A016</strain>
    </source>
</reference>
<sequence length="363" mass="42184">MAYSLMNAKFKSGNFEDIKTNKTKKRDLTIDFIRCVSVFLIIFVHITITTREIQHPRLEEREVFIGILYVYLQFGIPMLFYISGRSAAMSRKSEDGFKTVLTKSVKLILPVFPAHFLIVIPTGYLSSAYSRAICGNLHERNFFRFYWSYILDWVEHPFKCGFWWLWFLVVLWIVSIFSLPGLMALYGETINKKTVGCCYAALFVSLIIVSIFLKNWLLLFNSAYFGILICFPLLSPSVNLGNRIITKSKMFIPCIYGFASSILYVIVTSVLINQFYENVKQIYSILTFVHYTFFYSQGFVDVKRMKIESTHFLLEFATVVLSIAILVFGINLNNFKTGNTFAFPNFKSTFLRTTFILCSWIWF</sequence>
<keyword evidence="1" id="KW-0472">Membrane</keyword>
<accession>A0ABV2ANK2</accession>
<feature type="transmembrane region" description="Helical" evidence="1">
    <location>
        <begin position="282"/>
        <end position="300"/>
    </location>
</feature>